<feature type="transmembrane region" description="Helical" evidence="6">
    <location>
        <begin position="78"/>
        <end position="100"/>
    </location>
</feature>
<reference evidence="8 10" key="2">
    <citation type="submission" date="2018-07" db="EMBL/GenBank/DDBJ databases">
        <title>The Genome Sequence of Enterococcus sp. DIV0659b.</title>
        <authorList>
            <consortium name="The Broad Institute Genomics Platform"/>
            <consortium name="The Broad Institute Genomic Center for Infectious Diseases"/>
            <person name="Earl A."/>
            <person name="Manson A."/>
            <person name="Schwartman J."/>
            <person name="Gilmore M."/>
            <person name="Abouelleil A."/>
            <person name="Cao P."/>
            <person name="Chapman S."/>
            <person name="Cusick C."/>
            <person name="Shea T."/>
            <person name="Young S."/>
            <person name="Neafsey D."/>
            <person name="Nusbaum C."/>
            <person name="Birren B."/>
        </authorList>
    </citation>
    <scope>NUCLEOTIDE SEQUENCE [LARGE SCALE GENOMIC DNA]</scope>
    <source>
        <strain evidence="8 10">4G2_DIV0659</strain>
    </source>
</reference>
<evidence type="ECO:0000259" key="7">
    <source>
        <dbReference type="PROSITE" id="PS50847"/>
    </source>
</evidence>
<dbReference type="Pfam" id="PF00746">
    <property type="entry name" value="Gram_pos_anchor"/>
    <property type="match status" value="1"/>
</dbReference>
<keyword evidence="6" id="KW-0472">Membrane</keyword>
<keyword evidence="3" id="KW-0732">Signal</keyword>
<feature type="domain" description="Gram-positive cocci surface proteins LPxTG" evidence="7">
    <location>
        <begin position="72"/>
        <end position="107"/>
    </location>
</feature>
<evidence type="ECO:0000256" key="5">
    <source>
        <dbReference type="SAM" id="MobiDB-lite"/>
    </source>
</evidence>
<dbReference type="EMBL" id="NGLE01000002">
    <property type="protein sequence ID" value="OTO08733.1"/>
    <property type="molecule type" value="Genomic_DNA"/>
</dbReference>
<evidence type="ECO:0000313" key="10">
    <source>
        <dbReference type="Proteomes" id="UP000195139"/>
    </source>
</evidence>
<keyword evidence="2" id="KW-0964">Secreted</keyword>
<accession>A0A242CER8</accession>
<protein>
    <recommendedName>
        <fullName evidence="7">Gram-positive cocci surface proteins LPxTG domain-containing protein</fullName>
    </recommendedName>
</protein>
<dbReference type="RefSeq" id="WP_086330647.1">
    <property type="nucleotide sequence ID" value="NZ_NGLE02000001.1"/>
</dbReference>
<dbReference type="PROSITE" id="PS50847">
    <property type="entry name" value="GRAM_POS_ANCHORING"/>
    <property type="match status" value="1"/>
</dbReference>
<evidence type="ECO:0000256" key="4">
    <source>
        <dbReference type="ARBA" id="ARBA00023088"/>
    </source>
</evidence>
<feature type="region of interest" description="Disordered" evidence="5">
    <location>
        <begin position="43"/>
        <end position="67"/>
    </location>
</feature>
<dbReference type="OrthoDB" id="2194342at2"/>
<keyword evidence="1" id="KW-0134">Cell wall</keyword>
<reference evidence="9" key="1">
    <citation type="submission" date="2017-05" db="EMBL/GenBank/DDBJ databases">
        <title>The Genome Sequence of Enterococcus sp. 4G2_DIV0659.</title>
        <authorList>
            <consortium name="The Broad Institute Genomics Platform"/>
            <consortium name="The Broad Institute Genomic Center for Infectious Diseases"/>
            <person name="Earl A."/>
            <person name="Manson A."/>
            <person name="Schwartman J."/>
            <person name="Gilmore M."/>
            <person name="Abouelleil A."/>
            <person name="Cao P."/>
            <person name="Chapman S."/>
            <person name="Cusick C."/>
            <person name="Shea T."/>
            <person name="Young S."/>
            <person name="Neafsey D."/>
            <person name="Nusbaum C."/>
            <person name="Birren B."/>
        </authorList>
    </citation>
    <scope>NUCLEOTIDE SEQUENCE [LARGE SCALE GENOMIC DNA]</scope>
    <source>
        <strain evidence="9">4G2_DIV0659</strain>
    </source>
</reference>
<comment type="caution">
    <text evidence="9">The sequence shown here is derived from an EMBL/GenBank/DDBJ whole genome shotgun (WGS) entry which is preliminary data.</text>
</comment>
<dbReference type="NCBIfam" id="TIGR01167">
    <property type="entry name" value="LPXTG_anchor"/>
    <property type="match status" value="1"/>
</dbReference>
<keyword evidence="6" id="KW-0812">Transmembrane</keyword>
<dbReference type="EMBL" id="NGLE02000001">
    <property type="protein sequence ID" value="MEI5994258.1"/>
    <property type="molecule type" value="Genomic_DNA"/>
</dbReference>
<dbReference type="Proteomes" id="UP000195139">
    <property type="component" value="Unassembled WGS sequence"/>
</dbReference>
<keyword evidence="4" id="KW-0572">Peptidoglycan-anchor</keyword>
<feature type="compositionally biased region" description="Low complexity" evidence="5">
    <location>
        <begin position="43"/>
        <end position="58"/>
    </location>
</feature>
<evidence type="ECO:0000256" key="6">
    <source>
        <dbReference type="SAM" id="Phobius"/>
    </source>
</evidence>
<dbReference type="STRING" id="1834181.A5880_001733"/>
<sequence length="107" mass="11406">MKHKIKYLLLSTFVIAIVGVSSDRIVYADGGSVQTNGRVSFYTETSTEPTESSYPKTSGDSDDSVAKPVGKLPSTGELVVKSLTISGGIVLVIGGIFILLKKRREAK</sequence>
<evidence type="ECO:0000313" key="9">
    <source>
        <dbReference type="EMBL" id="OTO08733.1"/>
    </source>
</evidence>
<proteinExistence type="predicted"/>
<evidence type="ECO:0000256" key="3">
    <source>
        <dbReference type="ARBA" id="ARBA00022729"/>
    </source>
</evidence>
<organism evidence="9">
    <name type="scientific">Candidatus Enterococcus mansonii</name>
    <dbReference type="NCBI Taxonomy" id="1834181"/>
    <lineage>
        <taxon>Bacteria</taxon>
        <taxon>Bacillati</taxon>
        <taxon>Bacillota</taxon>
        <taxon>Bacilli</taxon>
        <taxon>Lactobacillales</taxon>
        <taxon>Enterococcaceae</taxon>
        <taxon>Enterococcus</taxon>
    </lineage>
</organism>
<keyword evidence="6" id="KW-1133">Transmembrane helix</keyword>
<gene>
    <name evidence="9" type="ORF">A5880_001733</name>
    <name evidence="8" type="ORF">A5880_001816</name>
</gene>
<keyword evidence="10" id="KW-1185">Reference proteome</keyword>
<name>A0A242CER8_9ENTE</name>
<dbReference type="InterPro" id="IPR019931">
    <property type="entry name" value="LPXTG_anchor"/>
</dbReference>
<dbReference type="AlphaFoldDB" id="A0A242CER8"/>
<evidence type="ECO:0000256" key="1">
    <source>
        <dbReference type="ARBA" id="ARBA00022512"/>
    </source>
</evidence>
<evidence type="ECO:0000256" key="2">
    <source>
        <dbReference type="ARBA" id="ARBA00022525"/>
    </source>
</evidence>
<evidence type="ECO:0000313" key="8">
    <source>
        <dbReference type="EMBL" id="MEI5994258.1"/>
    </source>
</evidence>